<name>A0ABR0P0K8_GOSAR</name>
<protein>
    <submittedName>
        <fullName evidence="1">Uncharacterized protein</fullName>
    </submittedName>
</protein>
<dbReference type="Proteomes" id="UP001358586">
    <property type="component" value="Chromosome 8"/>
</dbReference>
<accession>A0ABR0P0K8</accession>
<keyword evidence="2" id="KW-1185">Reference proteome</keyword>
<gene>
    <name evidence="1" type="ORF">PVK06_027066</name>
</gene>
<evidence type="ECO:0000313" key="2">
    <source>
        <dbReference type="Proteomes" id="UP001358586"/>
    </source>
</evidence>
<sequence>MRRIDNLVEGEVIVGQEAYVVKEEVSVEEENICVEIVKEKPKEENTETEATEKESVEDIVNASEFVTPPTQEVADDAGAKLKPEE</sequence>
<comment type="caution">
    <text evidence="1">The sequence shown here is derived from an EMBL/GenBank/DDBJ whole genome shotgun (WGS) entry which is preliminary data.</text>
</comment>
<proteinExistence type="predicted"/>
<reference evidence="1 2" key="1">
    <citation type="submission" date="2023-03" db="EMBL/GenBank/DDBJ databases">
        <title>WGS of Gossypium arboreum.</title>
        <authorList>
            <person name="Yu D."/>
        </authorList>
    </citation>
    <scope>NUCLEOTIDE SEQUENCE [LARGE SCALE GENOMIC DNA]</scope>
    <source>
        <tissue evidence="1">Leaf</tissue>
    </source>
</reference>
<dbReference type="EMBL" id="JARKNE010000008">
    <property type="protein sequence ID" value="KAK5811705.1"/>
    <property type="molecule type" value="Genomic_DNA"/>
</dbReference>
<organism evidence="1 2">
    <name type="scientific">Gossypium arboreum</name>
    <name type="common">Tree cotton</name>
    <name type="synonym">Gossypium nanking</name>
    <dbReference type="NCBI Taxonomy" id="29729"/>
    <lineage>
        <taxon>Eukaryota</taxon>
        <taxon>Viridiplantae</taxon>
        <taxon>Streptophyta</taxon>
        <taxon>Embryophyta</taxon>
        <taxon>Tracheophyta</taxon>
        <taxon>Spermatophyta</taxon>
        <taxon>Magnoliopsida</taxon>
        <taxon>eudicotyledons</taxon>
        <taxon>Gunneridae</taxon>
        <taxon>Pentapetalae</taxon>
        <taxon>rosids</taxon>
        <taxon>malvids</taxon>
        <taxon>Malvales</taxon>
        <taxon>Malvaceae</taxon>
        <taxon>Malvoideae</taxon>
        <taxon>Gossypium</taxon>
    </lineage>
</organism>
<evidence type="ECO:0000313" key="1">
    <source>
        <dbReference type="EMBL" id="KAK5811705.1"/>
    </source>
</evidence>